<keyword evidence="5 10" id="KW-0547">Nucleotide-binding</keyword>
<sequence>MKIAILSNGSANYSTKRLKEVAESRGHQVDIIKYKNCYVSIDDKNPKVMYKGNEVKGYDVFIPRIASHMTKYGTSVVRQLETSNPRAFFMNKSIAITRARDKLRSTQLLAKAGVTIPKTVFSRNSTDIDNLLEEIGGTPAIIKLARGTHGNGVVLAETKKAAKSVLQAFYLTNSDGTNVLLQEFIKESAGTDIRAFVVGSQVVASMKRQSLDDDFRSNLHKGGLGEPIKLTTEEKRMAVKSAKAMGLLVAGVDLMRSNRGPLVLEVNASPGFGIEKITYRDIASKIIDYIERNAKRGNKKDKIGV</sequence>
<dbReference type="PROSITE" id="PS50975">
    <property type="entry name" value="ATP_GRASP"/>
    <property type="match status" value="1"/>
</dbReference>
<dbReference type="InterPro" id="IPR013815">
    <property type="entry name" value="ATP_grasp_subdomain_1"/>
</dbReference>
<dbReference type="Gene3D" id="3.30.470.20">
    <property type="entry name" value="ATP-grasp fold, B domain"/>
    <property type="match status" value="1"/>
</dbReference>
<dbReference type="Gene3D" id="3.30.1490.20">
    <property type="entry name" value="ATP-grasp fold, A domain"/>
    <property type="match status" value="1"/>
</dbReference>
<dbReference type="PANTHER" id="PTHR21621:SF7">
    <property type="entry name" value="RIBOSOMAL PROTEIN BS6--L-GLUTAMATE LIGASE"/>
    <property type="match status" value="1"/>
</dbReference>
<dbReference type="Gene3D" id="3.40.50.20">
    <property type="match status" value="1"/>
</dbReference>
<dbReference type="InterPro" id="IPR004666">
    <property type="entry name" value="Rp_bS6_RimK/Lys_biosynth_LsyX"/>
</dbReference>
<evidence type="ECO:0000259" key="11">
    <source>
        <dbReference type="PROSITE" id="PS50975"/>
    </source>
</evidence>
<dbReference type="Pfam" id="PF08443">
    <property type="entry name" value="RimK"/>
    <property type="match status" value="1"/>
</dbReference>
<dbReference type="GO" id="GO:0005840">
    <property type="term" value="C:ribosome"/>
    <property type="evidence" value="ECO:0007669"/>
    <property type="project" value="UniProtKB-KW"/>
</dbReference>
<dbReference type="InterPro" id="IPR011761">
    <property type="entry name" value="ATP-grasp"/>
</dbReference>
<reference evidence="12 13" key="2">
    <citation type="journal article" date="2020" name="Cell Rep.">
        <title>Acquisition and Adaptation of Ultra-small Parasitic Reduced Genome Bacteria to Mammalian Hosts.</title>
        <authorList>
            <person name="McLean J.S."/>
            <person name="Bor B."/>
            <person name="Kerns K.A."/>
            <person name="Liu Q."/>
            <person name="To T.T."/>
            <person name="Solden L."/>
            <person name="Hendrickson E.L."/>
            <person name="Wrighton K."/>
            <person name="Shi W."/>
            <person name="He X."/>
        </authorList>
    </citation>
    <scope>NUCLEOTIDE SEQUENCE [LARGE SCALE GENOMIC DNA]</scope>
    <source>
        <strain evidence="12 13">TM7_CMJM_G6_1_HOT_870</strain>
    </source>
</reference>
<keyword evidence="12" id="KW-0687">Ribonucleoprotein</keyword>
<comment type="caution">
    <text evidence="12">The sequence shown here is derived from an EMBL/GenBank/DDBJ whole genome shotgun (WGS) entry which is preliminary data.</text>
</comment>
<dbReference type="Pfam" id="PF18030">
    <property type="entry name" value="Rimk_N"/>
    <property type="match status" value="1"/>
</dbReference>
<proteinExistence type="predicted"/>
<organism evidence="12 13">
    <name type="scientific">Candidatus Nanogingivalis gingivitcus</name>
    <dbReference type="NCBI Taxonomy" id="2171992"/>
    <lineage>
        <taxon>Bacteria</taxon>
        <taxon>Candidatus Saccharimonadota</taxon>
        <taxon>Candidatus Nanosyncoccalia</taxon>
        <taxon>Candidatus Nanogingivales</taxon>
        <taxon>Candidatus Nanogingivalaceae</taxon>
        <taxon>Candidatus Nanogingivalis</taxon>
    </lineage>
</organism>
<accession>A0ABY0FJ57</accession>
<protein>
    <submittedName>
        <fullName evidence="12">Ribosomal protein S6--L-glutamate ligase</fullName>
        <ecNumber evidence="12">6.3.2.-</ecNumber>
    </submittedName>
</protein>
<evidence type="ECO:0000313" key="12">
    <source>
        <dbReference type="EMBL" id="RYC72967.1"/>
    </source>
</evidence>
<evidence type="ECO:0000256" key="8">
    <source>
        <dbReference type="ARBA" id="ARBA00022917"/>
    </source>
</evidence>
<dbReference type="EMBL" id="PRLK01000001">
    <property type="protein sequence ID" value="RYC72967.1"/>
    <property type="molecule type" value="Genomic_DNA"/>
</dbReference>
<dbReference type="NCBIfam" id="TIGR00768">
    <property type="entry name" value="rimK_fam"/>
    <property type="match status" value="1"/>
</dbReference>
<keyword evidence="6 10" id="KW-0067">ATP-binding</keyword>
<dbReference type="InterPro" id="IPR013651">
    <property type="entry name" value="ATP-grasp_RimK-type"/>
</dbReference>
<evidence type="ECO:0000256" key="7">
    <source>
        <dbReference type="ARBA" id="ARBA00022842"/>
    </source>
</evidence>
<evidence type="ECO:0000256" key="6">
    <source>
        <dbReference type="ARBA" id="ARBA00022840"/>
    </source>
</evidence>
<evidence type="ECO:0000313" key="13">
    <source>
        <dbReference type="Proteomes" id="UP001190925"/>
    </source>
</evidence>
<name>A0ABY0FJ57_9BACT</name>
<reference evidence="12 13" key="1">
    <citation type="journal article" date="2018" name="bioRxiv">
        <title>Evidence of independent acquisition and adaption of ultra-small bacteria to human hosts across the highly diverse yet reduced genomes of the phylum Saccharibacteria.</title>
        <authorList>
            <person name="McLean J.S."/>
            <person name="Bor B."/>
            <person name="To T.T."/>
            <person name="Liu Q."/>
            <person name="Kearns K.A."/>
            <person name="Solden L.M."/>
            <person name="Wrighton K.C."/>
            <person name="He X."/>
            <person name="Shi W."/>
        </authorList>
    </citation>
    <scope>NUCLEOTIDE SEQUENCE [LARGE SCALE GENOMIC DNA]</scope>
    <source>
        <strain evidence="12 13">TM7_CMJM_G6_1_HOT_870</strain>
    </source>
</reference>
<gene>
    <name evidence="12" type="primary">rimK</name>
    <name evidence="12" type="ORF">G6CMJM_00071</name>
</gene>
<evidence type="ECO:0000256" key="4">
    <source>
        <dbReference type="ARBA" id="ARBA00022723"/>
    </source>
</evidence>
<evidence type="ECO:0000256" key="3">
    <source>
        <dbReference type="ARBA" id="ARBA00022598"/>
    </source>
</evidence>
<dbReference type="RefSeq" id="WP_129718500.1">
    <property type="nucleotide sequence ID" value="NZ_PRLK01000001.1"/>
</dbReference>
<comment type="cofactor">
    <cofactor evidence="1">
        <name>Mn(2+)</name>
        <dbReference type="ChEBI" id="CHEBI:29035"/>
    </cofactor>
</comment>
<evidence type="ECO:0000256" key="2">
    <source>
        <dbReference type="ARBA" id="ARBA00001946"/>
    </source>
</evidence>
<evidence type="ECO:0000256" key="10">
    <source>
        <dbReference type="PROSITE-ProRule" id="PRU00409"/>
    </source>
</evidence>
<dbReference type="PANTHER" id="PTHR21621">
    <property type="entry name" value="RIBOSOMAL PROTEIN S6 MODIFICATION PROTEIN"/>
    <property type="match status" value="1"/>
</dbReference>
<keyword evidence="9" id="KW-0464">Manganese</keyword>
<dbReference type="Proteomes" id="UP001190925">
    <property type="component" value="Unassembled WGS sequence"/>
</dbReference>
<dbReference type="InterPro" id="IPR041107">
    <property type="entry name" value="Rimk_N"/>
</dbReference>
<evidence type="ECO:0000256" key="1">
    <source>
        <dbReference type="ARBA" id="ARBA00001936"/>
    </source>
</evidence>
<feature type="domain" description="ATP-grasp" evidence="11">
    <location>
        <begin position="106"/>
        <end position="295"/>
    </location>
</feature>
<comment type="cofactor">
    <cofactor evidence="2">
        <name>Mg(2+)</name>
        <dbReference type="ChEBI" id="CHEBI:18420"/>
    </cofactor>
</comment>
<keyword evidence="12" id="KW-0689">Ribosomal protein</keyword>
<keyword evidence="7" id="KW-0460">Magnesium</keyword>
<dbReference type="EC" id="6.3.2.-" evidence="12"/>
<dbReference type="GO" id="GO:0016874">
    <property type="term" value="F:ligase activity"/>
    <property type="evidence" value="ECO:0007669"/>
    <property type="project" value="UniProtKB-KW"/>
</dbReference>
<keyword evidence="3 12" id="KW-0436">Ligase</keyword>
<dbReference type="SUPFAM" id="SSF56059">
    <property type="entry name" value="Glutathione synthetase ATP-binding domain-like"/>
    <property type="match status" value="1"/>
</dbReference>
<evidence type="ECO:0000256" key="9">
    <source>
        <dbReference type="ARBA" id="ARBA00023211"/>
    </source>
</evidence>
<keyword evidence="4" id="KW-0479">Metal-binding</keyword>
<evidence type="ECO:0000256" key="5">
    <source>
        <dbReference type="ARBA" id="ARBA00022741"/>
    </source>
</evidence>
<keyword evidence="13" id="KW-1185">Reference proteome</keyword>
<keyword evidence="8" id="KW-0648">Protein biosynthesis</keyword>